<dbReference type="GO" id="GO:0003676">
    <property type="term" value="F:nucleic acid binding"/>
    <property type="evidence" value="ECO:0007669"/>
    <property type="project" value="InterPro"/>
</dbReference>
<dbReference type="GO" id="GO:0008270">
    <property type="term" value="F:zinc ion binding"/>
    <property type="evidence" value="ECO:0007669"/>
    <property type="project" value="UniProtKB-KW"/>
</dbReference>
<feature type="domain" description="CCHC-type" evidence="3">
    <location>
        <begin position="425"/>
        <end position="439"/>
    </location>
</feature>
<name>A0A5J9UNL5_9POAL</name>
<keyword evidence="1" id="KW-0479">Metal-binding</keyword>
<dbReference type="AlphaFoldDB" id="A0A5J9UNL5"/>
<feature type="compositionally biased region" description="Basic and acidic residues" evidence="2">
    <location>
        <begin position="181"/>
        <end position="203"/>
    </location>
</feature>
<evidence type="ECO:0000313" key="5">
    <source>
        <dbReference type="Proteomes" id="UP000324897"/>
    </source>
</evidence>
<dbReference type="PROSITE" id="PS50158">
    <property type="entry name" value="ZF_CCHC"/>
    <property type="match status" value="1"/>
</dbReference>
<feature type="region of interest" description="Disordered" evidence="2">
    <location>
        <begin position="159"/>
        <end position="234"/>
    </location>
</feature>
<evidence type="ECO:0000256" key="1">
    <source>
        <dbReference type="PROSITE-ProRule" id="PRU00047"/>
    </source>
</evidence>
<dbReference type="Proteomes" id="UP000324897">
    <property type="component" value="Chromosome 2"/>
</dbReference>
<feature type="compositionally biased region" description="Low complexity" evidence="2">
    <location>
        <begin position="286"/>
        <end position="306"/>
    </location>
</feature>
<dbReference type="InterPro" id="IPR001878">
    <property type="entry name" value="Znf_CCHC"/>
</dbReference>
<sequence>MLRSQNAAQQPPRPRTPAPRTPTTGYPFFAPKNPPATTTSPPESESRLARNRLTPKPPSGRRRRRGQSPAAPTPSRQERPAPRLVLGRGVMVARRRPRRAPRHGAAVKKLAVRLARALSAAGSWVLSTGRGWLRRGAAAARRVVAALLRRIARRPERVVATAAPHGGAPEGGRNKKRRRVARPDADEGRSAKQVRGHVDHRGQENVQGTSALDGDIHRGAADLDSSSNAAPPAGILPIDAARAQDGGEGAHHRTELVVFEEAPPAALSHDASVRPEATSSLPQGTAPVAAHAPSPSPSSATSLGAADADEAGLVEGSSSQDCDPSTEVGDLCAPPPPISPQGGHLAPTSSAPRGRTNLANPTADQVEVFSPCAVDSTDPAVHVNQASAPLQDEEWQLVTLKRRKTRICSEFSGLPSTPGLKDKVCFFCKESDHVAKDCPVKKKTKINQNKLTRGFERTGQGHPLNAKCQANLEEDQTSYHLNVLFRPSVDDEKLAYATFCLRRSQSLDGKKQKELCHICFFKRGGDVFPVTKEGMLKHCWSEHSMEGFPCEQKGCWIRTDCRGDAGLHKLYLHEMGDKDWWRQLVEEYGIK</sequence>
<keyword evidence="1" id="KW-0863">Zinc-finger</keyword>
<evidence type="ECO:0000259" key="3">
    <source>
        <dbReference type="PROSITE" id="PS50158"/>
    </source>
</evidence>
<dbReference type="Gene3D" id="4.10.60.10">
    <property type="entry name" value="Zinc finger, CCHC-type"/>
    <property type="match status" value="1"/>
</dbReference>
<feature type="compositionally biased region" description="Pro residues" evidence="2">
    <location>
        <begin position="11"/>
        <end position="20"/>
    </location>
</feature>
<dbReference type="Pfam" id="PF00098">
    <property type="entry name" value="zf-CCHC"/>
    <property type="match status" value="1"/>
</dbReference>
<organism evidence="4 5">
    <name type="scientific">Eragrostis curvula</name>
    <name type="common">weeping love grass</name>
    <dbReference type="NCBI Taxonomy" id="38414"/>
    <lineage>
        <taxon>Eukaryota</taxon>
        <taxon>Viridiplantae</taxon>
        <taxon>Streptophyta</taxon>
        <taxon>Embryophyta</taxon>
        <taxon>Tracheophyta</taxon>
        <taxon>Spermatophyta</taxon>
        <taxon>Magnoliopsida</taxon>
        <taxon>Liliopsida</taxon>
        <taxon>Poales</taxon>
        <taxon>Poaceae</taxon>
        <taxon>PACMAD clade</taxon>
        <taxon>Chloridoideae</taxon>
        <taxon>Eragrostideae</taxon>
        <taxon>Eragrostidinae</taxon>
        <taxon>Eragrostis</taxon>
    </lineage>
</organism>
<gene>
    <name evidence="4" type="ORF">EJB05_27409</name>
</gene>
<evidence type="ECO:0000313" key="4">
    <source>
        <dbReference type="EMBL" id="TVU24938.1"/>
    </source>
</evidence>
<keyword evidence="1" id="KW-0862">Zinc</keyword>
<proteinExistence type="predicted"/>
<feature type="region of interest" description="Disordered" evidence="2">
    <location>
        <begin position="1"/>
        <end position="87"/>
    </location>
</feature>
<dbReference type="EMBL" id="RWGY01000013">
    <property type="protein sequence ID" value="TVU24938.1"/>
    <property type="molecule type" value="Genomic_DNA"/>
</dbReference>
<feature type="compositionally biased region" description="Polar residues" evidence="2">
    <location>
        <begin position="347"/>
        <end position="358"/>
    </location>
</feature>
<comment type="caution">
    <text evidence="4">The sequence shown here is derived from an EMBL/GenBank/DDBJ whole genome shotgun (WGS) entry which is preliminary data.</text>
</comment>
<reference evidence="4 5" key="1">
    <citation type="journal article" date="2019" name="Sci. Rep.">
        <title>A high-quality genome of Eragrostis curvula grass provides insights into Poaceae evolution and supports new strategies to enhance forage quality.</title>
        <authorList>
            <person name="Carballo J."/>
            <person name="Santos B.A.C.M."/>
            <person name="Zappacosta D."/>
            <person name="Garbus I."/>
            <person name="Selva J.P."/>
            <person name="Gallo C.A."/>
            <person name="Diaz A."/>
            <person name="Albertini E."/>
            <person name="Caccamo M."/>
            <person name="Echenique V."/>
        </authorList>
    </citation>
    <scope>NUCLEOTIDE SEQUENCE [LARGE SCALE GENOMIC DNA]</scope>
    <source>
        <strain evidence="5">cv. Victoria</strain>
        <tissue evidence="4">Leaf</tissue>
    </source>
</reference>
<keyword evidence="5" id="KW-1185">Reference proteome</keyword>
<dbReference type="Gramene" id="TVU24938">
    <property type="protein sequence ID" value="TVU24938"/>
    <property type="gene ID" value="EJB05_27409"/>
</dbReference>
<dbReference type="SMART" id="SM00343">
    <property type="entry name" value="ZnF_C2HC"/>
    <property type="match status" value="1"/>
</dbReference>
<feature type="region of interest" description="Disordered" evidence="2">
    <location>
        <begin position="267"/>
        <end position="358"/>
    </location>
</feature>
<evidence type="ECO:0000256" key="2">
    <source>
        <dbReference type="SAM" id="MobiDB-lite"/>
    </source>
</evidence>
<dbReference type="SUPFAM" id="SSF57756">
    <property type="entry name" value="Retrovirus zinc finger-like domains"/>
    <property type="match status" value="1"/>
</dbReference>
<protein>
    <recommendedName>
        <fullName evidence="3">CCHC-type domain-containing protein</fullName>
    </recommendedName>
</protein>
<dbReference type="InterPro" id="IPR036875">
    <property type="entry name" value="Znf_CCHC_sf"/>
</dbReference>
<feature type="non-terminal residue" evidence="4">
    <location>
        <position position="1"/>
    </location>
</feature>
<accession>A0A5J9UNL5</accession>